<keyword evidence="2" id="KW-1185">Reference proteome</keyword>
<gene>
    <name evidence="1" type="ORF">PDTA9734_47810</name>
</gene>
<accession>A0ABN6LVX0</accession>
<reference evidence="1 2" key="1">
    <citation type="submission" date="2021-12" db="EMBL/GenBank/DDBJ databases">
        <title>Complete genome sequence of Phytobacter diazotrophicus TA9734.</title>
        <authorList>
            <person name="Kubota H."/>
            <person name="Nakayama Y."/>
            <person name="Ariyoshi T."/>
        </authorList>
    </citation>
    <scope>NUCLEOTIDE SEQUENCE [LARGE SCALE GENOMIC DNA]</scope>
    <source>
        <strain evidence="1 2">TA9734</strain>
    </source>
</reference>
<protein>
    <submittedName>
        <fullName evidence="1">Uncharacterized protein</fullName>
    </submittedName>
</protein>
<dbReference type="EMBL" id="AP025334">
    <property type="protein sequence ID" value="BDD53294.1"/>
    <property type="molecule type" value="Genomic_DNA"/>
</dbReference>
<dbReference type="Proteomes" id="UP001320460">
    <property type="component" value="Chromosome"/>
</dbReference>
<sequence>MPDVKIAASLDFKGFDGLSRMVLEEVLVPKAGLEPARISTVDFESTASTDFATSALKGMLIAGCIIPVADPGASIPPPCRV</sequence>
<name>A0ABN6LVX0_9ENTR</name>
<proteinExistence type="predicted"/>
<evidence type="ECO:0000313" key="2">
    <source>
        <dbReference type="Proteomes" id="UP001320460"/>
    </source>
</evidence>
<organism evidence="1 2">
    <name type="scientific">Phytobacter diazotrophicus</name>
    <dbReference type="NCBI Taxonomy" id="395631"/>
    <lineage>
        <taxon>Bacteria</taxon>
        <taxon>Pseudomonadati</taxon>
        <taxon>Pseudomonadota</taxon>
        <taxon>Gammaproteobacteria</taxon>
        <taxon>Enterobacterales</taxon>
        <taxon>Enterobacteriaceae</taxon>
        <taxon>Phytobacter</taxon>
    </lineage>
</organism>
<evidence type="ECO:0000313" key="1">
    <source>
        <dbReference type="EMBL" id="BDD53294.1"/>
    </source>
</evidence>